<keyword evidence="1" id="KW-0472">Membrane</keyword>
<reference evidence="2" key="1">
    <citation type="journal article" date="2014" name="Front. Microbiol.">
        <title>High frequency of phylogenetically diverse reductive dehalogenase-homologous genes in deep subseafloor sedimentary metagenomes.</title>
        <authorList>
            <person name="Kawai M."/>
            <person name="Futagami T."/>
            <person name="Toyoda A."/>
            <person name="Takaki Y."/>
            <person name="Nishi S."/>
            <person name="Hori S."/>
            <person name="Arai W."/>
            <person name="Tsubouchi T."/>
            <person name="Morono Y."/>
            <person name="Uchiyama I."/>
            <person name="Ito T."/>
            <person name="Fujiyama A."/>
            <person name="Inagaki F."/>
            <person name="Takami H."/>
        </authorList>
    </citation>
    <scope>NUCLEOTIDE SEQUENCE</scope>
    <source>
        <strain evidence="2">Expedition CK06-06</strain>
    </source>
</reference>
<evidence type="ECO:0000313" key="2">
    <source>
        <dbReference type="EMBL" id="GAH89678.1"/>
    </source>
</evidence>
<organism evidence="2">
    <name type="scientific">marine sediment metagenome</name>
    <dbReference type="NCBI Taxonomy" id="412755"/>
    <lineage>
        <taxon>unclassified sequences</taxon>
        <taxon>metagenomes</taxon>
        <taxon>ecological metagenomes</taxon>
    </lineage>
</organism>
<feature type="transmembrane region" description="Helical" evidence="1">
    <location>
        <begin position="43"/>
        <end position="61"/>
    </location>
</feature>
<gene>
    <name evidence="2" type="ORF">S03H2_56917</name>
</gene>
<name>X1L693_9ZZZZ</name>
<keyword evidence="1" id="KW-1133">Transmembrane helix</keyword>
<sequence>MMQGEAYDFFFEFFLSPEVSGYLGPLAIVIFGYFLFQKDKILGVLWFIIECLFMSQYLTLVEATPDYWWQIIILLFGGMFTCVLPLWGRR</sequence>
<protein>
    <submittedName>
        <fullName evidence="2">Uncharacterized protein</fullName>
    </submittedName>
</protein>
<evidence type="ECO:0000256" key="1">
    <source>
        <dbReference type="SAM" id="Phobius"/>
    </source>
</evidence>
<dbReference type="EMBL" id="BARU01036453">
    <property type="protein sequence ID" value="GAH89678.1"/>
    <property type="molecule type" value="Genomic_DNA"/>
</dbReference>
<dbReference type="AlphaFoldDB" id="X1L693"/>
<accession>X1L693</accession>
<feature type="transmembrane region" description="Helical" evidence="1">
    <location>
        <begin position="67"/>
        <end position="87"/>
    </location>
</feature>
<feature type="transmembrane region" description="Helical" evidence="1">
    <location>
        <begin position="20"/>
        <end position="36"/>
    </location>
</feature>
<proteinExistence type="predicted"/>
<keyword evidence="1" id="KW-0812">Transmembrane</keyword>
<comment type="caution">
    <text evidence="2">The sequence shown here is derived from an EMBL/GenBank/DDBJ whole genome shotgun (WGS) entry which is preliminary data.</text>
</comment>